<evidence type="ECO:0000256" key="4">
    <source>
        <dbReference type="ARBA" id="ARBA00022723"/>
    </source>
</evidence>
<dbReference type="Gene3D" id="3.90.230.10">
    <property type="entry name" value="Creatinase/methionine aminopeptidase superfamily"/>
    <property type="match status" value="1"/>
</dbReference>
<dbReference type="NCBIfam" id="TIGR00500">
    <property type="entry name" value="met_pdase_I"/>
    <property type="match status" value="1"/>
</dbReference>
<dbReference type="AlphaFoldDB" id="E8N3P6"/>
<feature type="binding site" evidence="6">
    <location>
        <position position="177"/>
    </location>
    <ligand>
        <name>a divalent metal cation</name>
        <dbReference type="ChEBI" id="CHEBI:60240"/>
        <label>2</label>
        <note>catalytic</note>
    </ligand>
</feature>
<dbReference type="InParanoid" id="E8N3P6"/>
<evidence type="ECO:0000256" key="3">
    <source>
        <dbReference type="ARBA" id="ARBA00022670"/>
    </source>
</evidence>
<dbReference type="PRINTS" id="PR00599">
    <property type="entry name" value="MAPEPTIDASE"/>
</dbReference>
<organism evidence="9 10">
    <name type="scientific">Anaerolinea thermophila (strain DSM 14523 / JCM 11388 / NBRC 100420 / UNI-1)</name>
    <dbReference type="NCBI Taxonomy" id="926569"/>
    <lineage>
        <taxon>Bacteria</taxon>
        <taxon>Bacillati</taxon>
        <taxon>Chloroflexota</taxon>
        <taxon>Anaerolineae</taxon>
        <taxon>Anaerolineales</taxon>
        <taxon>Anaerolineaceae</taxon>
        <taxon>Anaerolinea</taxon>
    </lineage>
</organism>
<keyword evidence="5 6" id="KW-0378">Hydrolase</keyword>
<accession>E8N3P6</accession>
<dbReference type="InterPro" id="IPR002467">
    <property type="entry name" value="Pept_M24A_MAP1"/>
</dbReference>
<reference evidence="9 10" key="1">
    <citation type="submission" date="2010-12" db="EMBL/GenBank/DDBJ databases">
        <title>Whole genome sequence of Anaerolinea thermophila UNI-1.</title>
        <authorList>
            <person name="Narita-Yamada S."/>
            <person name="Kishi E."/>
            <person name="Watanabe Y."/>
            <person name="Takasaki K."/>
            <person name="Ankai A."/>
            <person name="Oguchi A."/>
            <person name="Fukui S."/>
            <person name="Takahashi M."/>
            <person name="Yashiro I."/>
            <person name="Hosoyama A."/>
            <person name="Sekiguchi Y."/>
            <person name="Hanada S."/>
            <person name="Fujita N."/>
        </authorList>
    </citation>
    <scope>NUCLEOTIDE SEQUENCE [LARGE SCALE GENOMIC DNA]</scope>
    <source>
        <strain evidence="10">DSM 14523 / JCM 11388 / NBRC 100420 / UNI-1</strain>
    </source>
</reference>
<keyword evidence="4 6" id="KW-0479">Metal-binding</keyword>
<dbReference type="GO" id="GO:0046872">
    <property type="term" value="F:metal ion binding"/>
    <property type="evidence" value="ECO:0007669"/>
    <property type="project" value="UniProtKB-UniRule"/>
</dbReference>
<dbReference type="InterPro" id="IPR036005">
    <property type="entry name" value="Creatinase/aminopeptidase-like"/>
</dbReference>
<sequence length="270" mass="28982">MSWDRQITIKTPQELEIMREAGKINAEALAAARAAIQPGATTADVNAAAEAVLKKYGVYSPFKNYPGPYPYPASTCVSINDELVHGIPSKTRKIKEGDIVTVDCGTVYRGFVADAAFTVGVGQISEVARKLLEVTEGALYAGIRQMKPGNRVGDISAAIQHYVESRGFHVTREYTGHGVGRRMHEGPQVPNYGVPGRGLLLRPGLTIALEPMVLVGTWQTRVLADEWTVASADGSLTAHFEHTIAVTEDGPVILTLLGEDESGQKRASGI</sequence>
<dbReference type="GO" id="GO:0006508">
    <property type="term" value="P:proteolysis"/>
    <property type="evidence" value="ECO:0007669"/>
    <property type="project" value="UniProtKB-KW"/>
</dbReference>
<evidence type="ECO:0000256" key="5">
    <source>
        <dbReference type="ARBA" id="ARBA00022801"/>
    </source>
</evidence>
<feature type="binding site" evidence="6">
    <location>
        <position position="241"/>
    </location>
    <ligand>
        <name>a divalent metal cation</name>
        <dbReference type="ChEBI" id="CHEBI:60240"/>
        <label>1</label>
    </ligand>
</feature>
<evidence type="ECO:0000256" key="2">
    <source>
        <dbReference type="ARBA" id="ARBA00022438"/>
    </source>
</evidence>
<dbReference type="GO" id="GO:0004239">
    <property type="term" value="F:initiator methionyl aminopeptidase activity"/>
    <property type="evidence" value="ECO:0007669"/>
    <property type="project" value="UniProtKB-UniRule"/>
</dbReference>
<feature type="binding site" evidence="6">
    <location>
        <position position="114"/>
    </location>
    <ligand>
        <name>a divalent metal cation</name>
        <dbReference type="ChEBI" id="CHEBI:60240"/>
        <label>1</label>
    </ligand>
</feature>
<feature type="binding site" evidence="6">
    <location>
        <position position="241"/>
    </location>
    <ligand>
        <name>a divalent metal cation</name>
        <dbReference type="ChEBI" id="CHEBI:60240"/>
        <label>2</label>
        <note>catalytic</note>
    </ligand>
</feature>
<dbReference type="EC" id="3.4.11.18" evidence="6 7"/>
<dbReference type="InterPro" id="IPR000994">
    <property type="entry name" value="Pept_M24"/>
</dbReference>
<dbReference type="STRING" id="926569.ANT_10260"/>
<protein>
    <recommendedName>
        <fullName evidence="6 7">Methionine aminopeptidase</fullName>
        <shortName evidence="6">MAP</shortName>
        <shortName evidence="6">MetAP</shortName>
        <ecNumber evidence="6 7">3.4.11.18</ecNumber>
    </recommendedName>
    <alternativeName>
        <fullName evidence="6">Peptidase M</fullName>
    </alternativeName>
</protein>
<comment type="function">
    <text evidence="1 6">Removes the N-terminal methionine from nascent proteins. The N-terminal methionine is often cleaved when the second residue in the primary sequence is small and uncharged (Met-Ala-, Cys, Gly, Pro, Ser, Thr, or Val). Requires deformylation of the N(alpha)-formylated initiator methionine before it can be hydrolyzed.</text>
</comment>
<keyword evidence="2 6" id="KW-0031">Aminopeptidase</keyword>
<evidence type="ECO:0000256" key="6">
    <source>
        <dbReference type="HAMAP-Rule" id="MF_01974"/>
    </source>
</evidence>
<proteinExistence type="inferred from homology"/>
<keyword evidence="3 6" id="KW-0645">Protease</keyword>
<gene>
    <name evidence="6 9" type="primary">map</name>
    <name evidence="9" type="ordered locus">ANT_10260</name>
</gene>
<dbReference type="EMBL" id="AP012029">
    <property type="protein sequence ID" value="BAJ63060.1"/>
    <property type="molecule type" value="Genomic_DNA"/>
</dbReference>
<evidence type="ECO:0000313" key="10">
    <source>
        <dbReference type="Proteomes" id="UP000008922"/>
    </source>
</evidence>
<evidence type="ECO:0000256" key="1">
    <source>
        <dbReference type="ARBA" id="ARBA00002521"/>
    </source>
</evidence>
<feature type="binding site" evidence="6">
    <location>
        <position position="184"/>
    </location>
    <ligand>
        <name>substrate</name>
    </ligand>
</feature>
<comment type="similarity">
    <text evidence="6">Belongs to the peptidase M24A family. Methionine aminopeptidase type 1 subfamily.</text>
</comment>
<dbReference type="RefSeq" id="WP_013559451.1">
    <property type="nucleotide sequence ID" value="NC_014960.1"/>
</dbReference>
<comment type="catalytic activity">
    <reaction evidence="6 7">
        <text>Release of N-terminal amino acids, preferentially methionine, from peptides and arylamides.</text>
        <dbReference type="EC" id="3.4.11.18"/>
    </reaction>
</comment>
<dbReference type="PANTHER" id="PTHR43330">
    <property type="entry name" value="METHIONINE AMINOPEPTIDASE"/>
    <property type="match status" value="1"/>
</dbReference>
<dbReference type="InterPro" id="IPR001714">
    <property type="entry name" value="Pept_M24_MAP"/>
</dbReference>
<dbReference type="FunCoup" id="E8N3P6">
    <property type="interactions" value="322"/>
</dbReference>
<dbReference type="GO" id="GO:0070006">
    <property type="term" value="F:metalloaminopeptidase activity"/>
    <property type="evidence" value="ECO:0007669"/>
    <property type="project" value="UniProtKB-UniRule"/>
</dbReference>
<dbReference type="SUPFAM" id="SSF55920">
    <property type="entry name" value="Creatinase/aminopeptidase"/>
    <property type="match status" value="1"/>
</dbReference>
<evidence type="ECO:0000259" key="8">
    <source>
        <dbReference type="Pfam" id="PF00557"/>
    </source>
</evidence>
<feature type="binding site" evidence="6">
    <location>
        <position position="103"/>
    </location>
    <ligand>
        <name>a divalent metal cation</name>
        <dbReference type="ChEBI" id="CHEBI:60240"/>
        <label>1</label>
    </ligand>
</feature>
<dbReference type="GO" id="GO:0005829">
    <property type="term" value="C:cytosol"/>
    <property type="evidence" value="ECO:0007669"/>
    <property type="project" value="TreeGrafter"/>
</dbReference>
<feature type="binding site" evidence="6">
    <location>
        <position position="85"/>
    </location>
    <ligand>
        <name>substrate</name>
    </ligand>
</feature>
<dbReference type="Proteomes" id="UP000008922">
    <property type="component" value="Chromosome"/>
</dbReference>
<comment type="subunit">
    <text evidence="6">Monomer.</text>
</comment>
<feature type="domain" description="Peptidase M24" evidence="8">
    <location>
        <begin position="16"/>
        <end position="248"/>
    </location>
</feature>
<feature type="binding site" evidence="6">
    <location>
        <position position="114"/>
    </location>
    <ligand>
        <name>a divalent metal cation</name>
        <dbReference type="ChEBI" id="CHEBI:60240"/>
        <label>2</label>
        <note>catalytic</note>
    </ligand>
</feature>
<dbReference type="HAMAP" id="MF_01974">
    <property type="entry name" value="MetAP_1"/>
    <property type="match status" value="1"/>
</dbReference>
<keyword evidence="10" id="KW-1185">Reference proteome</keyword>
<name>E8N3P6_ANATU</name>
<dbReference type="PANTHER" id="PTHR43330:SF27">
    <property type="entry name" value="METHIONINE AMINOPEPTIDASE"/>
    <property type="match status" value="1"/>
</dbReference>
<dbReference type="HOGENOM" id="CLU_015857_0_1_0"/>
<dbReference type="eggNOG" id="COG0024">
    <property type="taxonomic scope" value="Bacteria"/>
</dbReference>
<feature type="binding site" evidence="6">
    <location>
        <position position="210"/>
    </location>
    <ligand>
        <name>a divalent metal cation</name>
        <dbReference type="ChEBI" id="CHEBI:60240"/>
        <label>2</label>
        <note>catalytic</note>
    </ligand>
</feature>
<evidence type="ECO:0000313" key="9">
    <source>
        <dbReference type="EMBL" id="BAJ63060.1"/>
    </source>
</evidence>
<dbReference type="CDD" id="cd01086">
    <property type="entry name" value="MetAP1"/>
    <property type="match status" value="1"/>
</dbReference>
<dbReference type="KEGG" id="atm:ANT_10260"/>
<dbReference type="PROSITE" id="PS00680">
    <property type="entry name" value="MAP_1"/>
    <property type="match status" value="1"/>
</dbReference>
<evidence type="ECO:0000256" key="7">
    <source>
        <dbReference type="RuleBase" id="RU003653"/>
    </source>
</evidence>
<dbReference type="Pfam" id="PF00557">
    <property type="entry name" value="Peptidase_M24"/>
    <property type="match status" value="1"/>
</dbReference>
<comment type="cofactor">
    <cofactor evidence="6">
        <name>Co(2+)</name>
        <dbReference type="ChEBI" id="CHEBI:48828"/>
    </cofactor>
    <cofactor evidence="6">
        <name>Zn(2+)</name>
        <dbReference type="ChEBI" id="CHEBI:29105"/>
    </cofactor>
    <cofactor evidence="6">
        <name>Mn(2+)</name>
        <dbReference type="ChEBI" id="CHEBI:29035"/>
    </cofactor>
    <cofactor evidence="6">
        <name>Fe(2+)</name>
        <dbReference type="ChEBI" id="CHEBI:29033"/>
    </cofactor>
    <text evidence="6">Binds 2 divalent metal cations per subunit. Has a high-affinity and a low affinity metal-binding site. The true nature of the physiological cofactor is under debate. The enzyme is active with cobalt, zinc, manganese or divalent iron ions. Most likely, methionine aminopeptidases function as mononuclear Fe(2+)-metalloproteases under physiological conditions, and the catalytically relevant metal-binding site has been assigned to the histidine-containing high-affinity site.</text>
</comment>